<accession>A0A1Y2BDQ0</accession>
<dbReference type="InterPro" id="IPR055414">
    <property type="entry name" value="LRR_R13L4/SHOC2-like"/>
</dbReference>
<evidence type="ECO:0000256" key="5">
    <source>
        <dbReference type="ARBA" id="ARBA00022729"/>
    </source>
</evidence>
<feature type="region of interest" description="Disordered" evidence="10">
    <location>
        <begin position="22"/>
        <end position="52"/>
    </location>
</feature>
<dbReference type="GO" id="GO:0016020">
    <property type="term" value="C:membrane"/>
    <property type="evidence" value="ECO:0007669"/>
    <property type="project" value="UniProtKB-SubCell"/>
</dbReference>
<dbReference type="InterPro" id="IPR001611">
    <property type="entry name" value="Leu-rich_rpt"/>
</dbReference>
<gene>
    <name evidence="13" type="ORF">LY90DRAFT_72891</name>
</gene>
<evidence type="ECO:0000313" key="13">
    <source>
        <dbReference type="EMBL" id="ORY32958.1"/>
    </source>
</evidence>
<dbReference type="OrthoDB" id="676979at2759"/>
<evidence type="ECO:0000313" key="14">
    <source>
        <dbReference type="Proteomes" id="UP000193920"/>
    </source>
</evidence>
<evidence type="ECO:0000256" key="3">
    <source>
        <dbReference type="ARBA" id="ARBA00022614"/>
    </source>
</evidence>
<evidence type="ECO:0000256" key="9">
    <source>
        <dbReference type="ARBA" id="ARBA00023180"/>
    </source>
</evidence>
<dbReference type="PANTHER" id="PTHR48059:SF30">
    <property type="entry name" value="OS06G0587000 PROTEIN"/>
    <property type="match status" value="1"/>
</dbReference>
<keyword evidence="14" id="KW-1185">Reference proteome</keyword>
<comment type="caution">
    <text evidence="13">The sequence shown here is derived from an EMBL/GenBank/DDBJ whole genome shotgun (WGS) entry which is preliminary data.</text>
</comment>
<feature type="compositionally biased region" description="Low complexity" evidence="10">
    <location>
        <begin position="187"/>
        <end position="215"/>
    </location>
</feature>
<evidence type="ECO:0000256" key="10">
    <source>
        <dbReference type="SAM" id="MobiDB-lite"/>
    </source>
</evidence>
<reference evidence="13 14" key="1">
    <citation type="submission" date="2016-08" db="EMBL/GenBank/DDBJ databases">
        <title>A Parts List for Fungal Cellulosomes Revealed by Comparative Genomics.</title>
        <authorList>
            <consortium name="DOE Joint Genome Institute"/>
            <person name="Haitjema C.H."/>
            <person name="Gilmore S.P."/>
            <person name="Henske J.K."/>
            <person name="Solomon K.V."/>
            <person name="De Groot R."/>
            <person name="Kuo A."/>
            <person name="Mondo S.J."/>
            <person name="Salamov A.A."/>
            <person name="Labutti K."/>
            <person name="Zhao Z."/>
            <person name="Chiniquy J."/>
            <person name="Barry K."/>
            <person name="Brewer H.M."/>
            <person name="Purvine S.O."/>
            <person name="Wright A.T."/>
            <person name="Boxma B."/>
            <person name="Van Alen T."/>
            <person name="Hackstein J.H."/>
            <person name="Baker S.E."/>
            <person name="Grigoriev I.V."/>
            <person name="O'Malley M.A."/>
        </authorList>
    </citation>
    <scope>NUCLEOTIDE SEQUENCE [LARGE SCALE GENOMIC DNA]</scope>
    <source>
        <strain evidence="13 14">G1</strain>
    </source>
</reference>
<evidence type="ECO:0000259" key="12">
    <source>
        <dbReference type="Pfam" id="PF23598"/>
    </source>
</evidence>
<comment type="subcellular location">
    <subcellularLocation>
        <location evidence="2">Cell envelope</location>
    </subcellularLocation>
    <subcellularLocation>
        <location evidence="1">Membrane</location>
        <topology evidence="1">Single-pass membrane protein</topology>
    </subcellularLocation>
</comment>
<dbReference type="InterPro" id="IPR032675">
    <property type="entry name" value="LRR_dom_sf"/>
</dbReference>
<feature type="domain" description="Disease resistance R13L4/SHOC-2-like LRR" evidence="12">
    <location>
        <begin position="221"/>
        <end position="328"/>
    </location>
</feature>
<feature type="transmembrane region" description="Helical" evidence="11">
    <location>
        <begin position="374"/>
        <end position="397"/>
    </location>
</feature>
<dbReference type="PANTHER" id="PTHR48059">
    <property type="entry name" value="POLYGALACTURONASE INHIBITOR 1"/>
    <property type="match status" value="1"/>
</dbReference>
<evidence type="ECO:0000256" key="2">
    <source>
        <dbReference type="ARBA" id="ARBA00004196"/>
    </source>
</evidence>
<dbReference type="Proteomes" id="UP000193920">
    <property type="component" value="Unassembled WGS sequence"/>
</dbReference>
<evidence type="ECO:0000256" key="7">
    <source>
        <dbReference type="ARBA" id="ARBA00022989"/>
    </source>
</evidence>
<dbReference type="EMBL" id="MCOG01000162">
    <property type="protein sequence ID" value="ORY32958.1"/>
    <property type="molecule type" value="Genomic_DNA"/>
</dbReference>
<dbReference type="SUPFAM" id="SSF52058">
    <property type="entry name" value="L domain-like"/>
    <property type="match status" value="1"/>
</dbReference>
<keyword evidence="9" id="KW-0325">Glycoprotein</keyword>
<dbReference type="PROSITE" id="PS51450">
    <property type="entry name" value="LRR"/>
    <property type="match status" value="1"/>
</dbReference>
<sequence>MVILRHNEKNYNLIINSNSKKKRNNIKQKRAETEKIRRRRRYGQNNINGKGSLKKRTIDRKDYYNIKAKKYQKLLNKFKSPHRNRNIKYLENNKNKVFSYNNSILNVGNNTSLPPDIGEECKIVLNIFEKWKLLNITSFLESIKKEEYYNENFNNTYICCYNNNYVICENDKIVEITIEDNKIIENNKNNENNENNKNNENNENNENNKNNKNNEPPVFPEELCNLKDLKKLSITTNELCGSIPENIGNLINLEYLWLYYNNLTGTIPPSIGNLTKLKSLNLHGNNLSGNIIDEIGNLVSLETLDLHKNQLEGDIPDSLKELQNLKRLYLNENNLNITTGYNLTNLVSCKFDTAVGKISQSFNDTLKSYSCASAAISITISIPSLFLFTLINLFLLFKLSLL</sequence>
<dbReference type="GO" id="GO:0009791">
    <property type="term" value="P:post-embryonic development"/>
    <property type="evidence" value="ECO:0007669"/>
    <property type="project" value="UniProtKB-ARBA"/>
</dbReference>
<feature type="region of interest" description="Disordered" evidence="10">
    <location>
        <begin position="187"/>
        <end position="217"/>
    </location>
</feature>
<evidence type="ECO:0000256" key="11">
    <source>
        <dbReference type="SAM" id="Phobius"/>
    </source>
</evidence>
<name>A0A1Y2BDQ0_9FUNG</name>
<dbReference type="STRING" id="1754190.A0A1Y2BDQ0"/>
<keyword evidence="8 11" id="KW-0472">Membrane</keyword>
<dbReference type="Pfam" id="PF23598">
    <property type="entry name" value="LRR_14"/>
    <property type="match status" value="1"/>
</dbReference>
<dbReference type="GO" id="GO:0051707">
    <property type="term" value="P:response to other organism"/>
    <property type="evidence" value="ECO:0007669"/>
    <property type="project" value="UniProtKB-ARBA"/>
</dbReference>
<evidence type="ECO:0000256" key="1">
    <source>
        <dbReference type="ARBA" id="ARBA00004167"/>
    </source>
</evidence>
<keyword evidence="6" id="KW-0677">Repeat</keyword>
<dbReference type="FunFam" id="3.80.10.10:FF:000453">
    <property type="entry name" value="Leucine-rich receptor-like protein kinase family protein"/>
    <property type="match status" value="1"/>
</dbReference>
<evidence type="ECO:0000256" key="6">
    <source>
        <dbReference type="ARBA" id="ARBA00022737"/>
    </source>
</evidence>
<dbReference type="Gene3D" id="3.80.10.10">
    <property type="entry name" value="Ribonuclease Inhibitor"/>
    <property type="match status" value="1"/>
</dbReference>
<evidence type="ECO:0000256" key="8">
    <source>
        <dbReference type="ARBA" id="ARBA00023136"/>
    </source>
</evidence>
<organism evidence="13 14">
    <name type="scientific">Neocallimastix californiae</name>
    <dbReference type="NCBI Taxonomy" id="1754190"/>
    <lineage>
        <taxon>Eukaryota</taxon>
        <taxon>Fungi</taxon>
        <taxon>Fungi incertae sedis</taxon>
        <taxon>Chytridiomycota</taxon>
        <taxon>Chytridiomycota incertae sedis</taxon>
        <taxon>Neocallimastigomycetes</taxon>
        <taxon>Neocallimastigales</taxon>
        <taxon>Neocallimastigaceae</taxon>
        <taxon>Neocallimastix</taxon>
    </lineage>
</organism>
<keyword evidence="4 11" id="KW-0812">Transmembrane</keyword>
<dbReference type="AlphaFoldDB" id="A0A1Y2BDQ0"/>
<keyword evidence="5" id="KW-0732">Signal</keyword>
<dbReference type="InterPro" id="IPR051848">
    <property type="entry name" value="PGIP"/>
</dbReference>
<protein>
    <submittedName>
        <fullName evidence="13">L domain-like protein</fullName>
    </submittedName>
</protein>
<evidence type="ECO:0000256" key="4">
    <source>
        <dbReference type="ARBA" id="ARBA00022692"/>
    </source>
</evidence>
<keyword evidence="7 11" id="KW-1133">Transmembrane helix</keyword>
<proteinExistence type="predicted"/>
<dbReference type="GO" id="GO:0006952">
    <property type="term" value="P:defense response"/>
    <property type="evidence" value="ECO:0007669"/>
    <property type="project" value="UniProtKB-ARBA"/>
</dbReference>
<keyword evidence="3" id="KW-0433">Leucine-rich repeat</keyword>